<dbReference type="Pfam" id="PF15612">
    <property type="entry name" value="WHIM1"/>
    <property type="match status" value="1"/>
</dbReference>
<dbReference type="InterPro" id="IPR019786">
    <property type="entry name" value="Zinc_finger_PHD-type_CS"/>
</dbReference>
<dbReference type="SMART" id="SM00297">
    <property type="entry name" value="BROMO"/>
    <property type="match status" value="1"/>
</dbReference>
<feature type="compositionally biased region" description="Basic and acidic residues" evidence="15">
    <location>
        <begin position="306"/>
        <end position="334"/>
    </location>
</feature>
<dbReference type="InterPro" id="IPR001487">
    <property type="entry name" value="Bromodomain"/>
</dbReference>
<gene>
    <name evidence="20" type="ORF">BaRGS_00004516</name>
</gene>
<feature type="region of interest" description="Disordered" evidence="15">
    <location>
        <begin position="797"/>
        <end position="818"/>
    </location>
</feature>
<feature type="domain" description="PHD-type" evidence="17">
    <location>
        <begin position="1065"/>
        <end position="1115"/>
    </location>
</feature>
<evidence type="ECO:0000256" key="5">
    <source>
        <dbReference type="ARBA" id="ARBA00022833"/>
    </source>
</evidence>
<feature type="region of interest" description="Disordered" evidence="15">
    <location>
        <begin position="1197"/>
        <end position="1331"/>
    </location>
</feature>
<dbReference type="PROSITE" id="PS51136">
    <property type="entry name" value="WAC"/>
    <property type="match status" value="1"/>
</dbReference>
<name>A0ABD0LXJ1_9CAEN</name>
<dbReference type="InterPro" id="IPR028942">
    <property type="entry name" value="WHIM1_dom"/>
</dbReference>
<keyword evidence="21" id="KW-1185">Reference proteome</keyword>
<evidence type="ECO:0000256" key="10">
    <source>
        <dbReference type="ARBA" id="ARBA00023242"/>
    </source>
</evidence>
<dbReference type="SUPFAM" id="SSF57903">
    <property type="entry name" value="FYVE/PHD zinc finger"/>
    <property type="match status" value="2"/>
</dbReference>
<keyword evidence="6" id="KW-0805">Transcription regulation</keyword>
<feature type="compositionally biased region" description="Low complexity" evidence="15">
    <location>
        <begin position="750"/>
        <end position="769"/>
    </location>
</feature>
<dbReference type="PROSITE" id="PS50014">
    <property type="entry name" value="BROMODOMAIN_2"/>
    <property type="match status" value="1"/>
</dbReference>
<evidence type="ECO:0000256" key="4">
    <source>
        <dbReference type="ARBA" id="ARBA00022771"/>
    </source>
</evidence>
<dbReference type="InterPro" id="IPR018359">
    <property type="entry name" value="Bromodomain_CS"/>
</dbReference>
<dbReference type="InterPro" id="IPR036427">
    <property type="entry name" value="Bromodomain-like_sf"/>
</dbReference>
<feature type="domain" description="DDT" evidence="18">
    <location>
        <begin position="371"/>
        <end position="436"/>
    </location>
</feature>
<dbReference type="GO" id="GO:0005634">
    <property type="term" value="C:nucleus"/>
    <property type="evidence" value="ECO:0007669"/>
    <property type="project" value="UniProtKB-SubCell"/>
</dbReference>
<evidence type="ECO:0000256" key="11">
    <source>
        <dbReference type="ARBA" id="ARBA00068253"/>
    </source>
</evidence>
<sequence>MPLLRKQPFHKQKPPIDLSPDEEVFHCKITNEIFRDYEAFFERIILCNSLVWSCAITGRSGMTYQEAVECEEKAKRHLATFQDSLQRPLLFLATLTHRSRLVDLNDDVFLFAKDRYFIGETVDVTLPGEAKRAAKILRVVLPGDTKTNGDIIVIDEDSDSEEENKKEPPHPHKMKYVVQFTSSKAPPVTVTANQVNRKKGLYTRDKSKLFLKQHCEPIDGLWKVKEEKLRKSNLKTAKFLDFFAGPPPVFTVSVIKKKQNFKKNADAGKSTPVSATPDRTNASTSATNSPQDSAVPSPQSSSLLTPKERAAQKEQAKQDKLAEKMEREKKREERRKQIEKLKEWSRPREDMECDDLKPLPEFSEVKTRLPAAVFGDALMVLEYITAFKSVFDFKQFFPKGFTWAQLEAALVNPDPQGPLCDLIQMLLWEEEQAEEDDNNMSNNELLRSATIMAQVSQQTFGMPLRDTLLDQFTLTEVLRLHLMSSGARANSKNARFRYQQRGGYTSLDDPGLELRKQHPGLLRKLNNNNIFDLQPDDKVRLVMTLVQQVMSYAAVRDIVEESFDKLRVKKYDLKLLQWAEVRREREDAAAKYRRLMEERLKERERRLQQAAKAAEERCGTSDRPSLEQPIPVVLDDDSFETPEERQKREDKEKAEEAKKKADYAKRELDMLQQIQELQRTNALYPLGRDRLYRRYWLLGAVPAVLVEDHELFLSGMPSSTTVSEETGEMMPTLIRQDDHNTSSDKENEVSGAAAANDSGGSGPVSNSGSAENGDCIVISDEEGEAASKAKAIPTMEMDEPPKLDSHPAHQSGSQRQEPRWYVLDSKTCLDQLMDSLNPRGFRESVLQTAIQEMRPLLNLTIDTCPLDALRAPPEGEEKEQPAKPHVHTRSTAPRIVEGTTQTDSASEAIELTLRDALLDLDDRIFVGSLGALKVKDRAAWRAALESGGYSPQTDELPFAQLENKENSEGNTSVSEEVVAKHMAYALAQIARGVEPRFLRSPLGEETEDKKKVHKEEKQDDGKEFGRRRIFERWEESVLAATSLSQVFLHLAAFDKSVKWDRSALMARCRICRRKGDAEKMLLCDGCDRGHHMYCLKPPKTKVPSGDWFCSNCQPKQPQPSPRKNRRRTFSEVSDDEEAEESLKLQETIEEARQDGKLILCDVCPRSYHLHCARPPLKKVPRGKWMCQVCVGGNRAGKIQIGKPKANSSIKEKKESKTTPSSKSGKSSSSRPGSRRETPRNSPTPTSTRGKKQERSANREVTPKVKGHSSKDVTPKSRGHSDRDSTPKSWDSEKDGLGKLKRSSSSASRLSQDSSDFETSARHYTSSTRGNTTVQQMKLCEDLLQELIRHQDAWPFLKPVDKKLVPDYYDVIESPMDLSTIRNKVHKFEYDAPIQLLDDVRLIFNNCIEYNARNTPEYRAGQTLGRFFHGRLRDLGIQDETSTPPPPAKKQRR</sequence>
<dbReference type="PANTHER" id="PTHR46510">
    <property type="entry name" value="BROMODOMAIN ADJACENT TO ZINC FINGER DOMAIN PROTEIN 1A"/>
    <property type="match status" value="1"/>
</dbReference>
<dbReference type="Pfam" id="PF15613">
    <property type="entry name" value="WSD"/>
    <property type="match status" value="1"/>
</dbReference>
<organism evidence="20 21">
    <name type="scientific">Batillaria attramentaria</name>
    <dbReference type="NCBI Taxonomy" id="370345"/>
    <lineage>
        <taxon>Eukaryota</taxon>
        <taxon>Metazoa</taxon>
        <taxon>Spiralia</taxon>
        <taxon>Lophotrochozoa</taxon>
        <taxon>Mollusca</taxon>
        <taxon>Gastropoda</taxon>
        <taxon>Caenogastropoda</taxon>
        <taxon>Sorbeoconcha</taxon>
        <taxon>Cerithioidea</taxon>
        <taxon>Batillariidae</taxon>
        <taxon>Batillaria</taxon>
    </lineage>
</organism>
<keyword evidence="3" id="KW-0479">Metal-binding</keyword>
<feature type="domain" description="WAC" evidence="19">
    <location>
        <begin position="22"/>
        <end position="131"/>
    </location>
</feature>
<feature type="region of interest" description="Disordered" evidence="15">
    <location>
        <begin position="871"/>
        <end position="903"/>
    </location>
</feature>
<keyword evidence="2" id="KW-0597">Phosphoprotein</keyword>
<evidence type="ECO:0000256" key="1">
    <source>
        <dbReference type="ARBA" id="ARBA00004123"/>
    </source>
</evidence>
<dbReference type="InterPro" id="IPR001965">
    <property type="entry name" value="Znf_PHD"/>
</dbReference>
<dbReference type="Gene3D" id="1.20.920.10">
    <property type="entry name" value="Bromodomain-like"/>
    <property type="match status" value="1"/>
</dbReference>
<dbReference type="FunFam" id="3.30.40.10:FF:000300">
    <property type="entry name" value="Bromodomain adjacent to zinc finger domain protein 1A"/>
    <property type="match status" value="1"/>
</dbReference>
<dbReference type="InterPro" id="IPR013083">
    <property type="entry name" value="Znf_RING/FYVE/PHD"/>
</dbReference>
<keyword evidence="10 14" id="KW-0539">Nucleus</keyword>
<dbReference type="CDD" id="cd15627">
    <property type="entry name" value="PHD_BAZ1A"/>
    <property type="match status" value="1"/>
</dbReference>
<feature type="compositionally biased region" description="Basic and acidic residues" evidence="15">
    <location>
        <begin position="642"/>
        <end position="660"/>
    </location>
</feature>
<dbReference type="SUPFAM" id="SSF47370">
    <property type="entry name" value="Bromodomain"/>
    <property type="match status" value="1"/>
</dbReference>
<dbReference type="InterPro" id="IPR028941">
    <property type="entry name" value="WHIM2_dom"/>
</dbReference>
<feature type="region of interest" description="Disordered" evidence="15">
    <location>
        <begin position="611"/>
        <end position="660"/>
    </location>
</feature>
<dbReference type="PROSITE" id="PS01359">
    <property type="entry name" value="ZF_PHD_1"/>
    <property type="match status" value="1"/>
</dbReference>
<feature type="compositionally biased region" description="Low complexity" evidence="15">
    <location>
        <begin position="1302"/>
        <end position="1313"/>
    </location>
</feature>
<keyword evidence="8 12" id="KW-0103">Bromodomain</keyword>
<dbReference type="PRINTS" id="PR00503">
    <property type="entry name" value="BROMODOMAIN"/>
</dbReference>
<keyword evidence="7" id="KW-0175">Coiled coil</keyword>
<proteinExistence type="predicted"/>
<feature type="region of interest" description="Disordered" evidence="15">
    <location>
        <begin position="262"/>
        <end position="334"/>
    </location>
</feature>
<keyword evidence="4 13" id="KW-0863">Zinc-finger</keyword>
<evidence type="ECO:0000259" key="17">
    <source>
        <dbReference type="PROSITE" id="PS50016"/>
    </source>
</evidence>
<accession>A0ABD0LXJ1</accession>
<evidence type="ECO:0000256" key="8">
    <source>
        <dbReference type="ARBA" id="ARBA00023117"/>
    </source>
</evidence>
<feature type="compositionally biased region" description="Basic and acidic residues" evidence="15">
    <location>
        <begin position="1007"/>
        <end position="1021"/>
    </location>
</feature>
<feature type="compositionally biased region" description="Polar residues" evidence="15">
    <location>
        <begin position="271"/>
        <end position="304"/>
    </location>
</feature>
<feature type="region of interest" description="Disordered" evidence="15">
    <location>
        <begin position="1000"/>
        <end position="1021"/>
    </location>
</feature>
<dbReference type="InterPro" id="IPR011011">
    <property type="entry name" value="Znf_FYVE_PHD"/>
</dbReference>
<feature type="compositionally biased region" description="Basic and acidic residues" evidence="15">
    <location>
        <begin position="873"/>
        <end position="882"/>
    </location>
</feature>
<evidence type="ECO:0000259" key="16">
    <source>
        <dbReference type="PROSITE" id="PS50014"/>
    </source>
</evidence>
<reference evidence="20 21" key="1">
    <citation type="journal article" date="2023" name="Sci. Data">
        <title>Genome assembly of the Korean intertidal mud-creeper Batillaria attramentaria.</title>
        <authorList>
            <person name="Patra A.K."/>
            <person name="Ho P.T."/>
            <person name="Jun S."/>
            <person name="Lee S.J."/>
            <person name="Kim Y."/>
            <person name="Won Y.J."/>
        </authorList>
    </citation>
    <scope>NUCLEOTIDE SEQUENCE [LARGE SCALE GENOMIC DNA]</scope>
    <source>
        <strain evidence="20">Wonlab-2016</strain>
    </source>
</reference>
<dbReference type="InterPro" id="IPR019787">
    <property type="entry name" value="Znf_PHD-finger"/>
</dbReference>
<keyword evidence="9" id="KW-0804">Transcription</keyword>
<feature type="region of interest" description="Disordered" evidence="15">
    <location>
        <begin position="1113"/>
        <end position="1142"/>
    </location>
</feature>
<dbReference type="Pfam" id="PF00439">
    <property type="entry name" value="Bromodomain"/>
    <property type="match status" value="1"/>
</dbReference>
<feature type="compositionally biased region" description="Basic and acidic residues" evidence="15">
    <location>
        <begin position="735"/>
        <end position="748"/>
    </location>
</feature>
<dbReference type="PANTHER" id="PTHR46510:SF1">
    <property type="entry name" value="BROMODOMAIN ADJACENT TO ZINC FINGER DOMAIN PROTEIN 1A"/>
    <property type="match status" value="1"/>
</dbReference>
<evidence type="ECO:0000256" key="14">
    <source>
        <dbReference type="PROSITE-ProRule" id="PRU00475"/>
    </source>
</evidence>
<evidence type="ECO:0000259" key="18">
    <source>
        <dbReference type="PROSITE" id="PS50827"/>
    </source>
</evidence>
<dbReference type="InterPro" id="IPR047171">
    <property type="entry name" value="BAZ1A"/>
</dbReference>
<dbReference type="SMART" id="SM00571">
    <property type="entry name" value="DDT"/>
    <property type="match status" value="1"/>
</dbReference>
<dbReference type="SMART" id="SM00249">
    <property type="entry name" value="PHD"/>
    <property type="match status" value="2"/>
</dbReference>
<feature type="domain" description="Bromo" evidence="16">
    <location>
        <begin position="1347"/>
        <end position="1417"/>
    </location>
</feature>
<evidence type="ECO:0000256" key="2">
    <source>
        <dbReference type="ARBA" id="ARBA00022553"/>
    </source>
</evidence>
<comment type="subcellular location">
    <subcellularLocation>
        <location evidence="1 14">Nucleus</location>
    </subcellularLocation>
</comment>
<feature type="compositionally biased region" description="Polar residues" evidence="15">
    <location>
        <begin position="1321"/>
        <end position="1331"/>
    </location>
</feature>
<evidence type="ECO:0000256" key="7">
    <source>
        <dbReference type="ARBA" id="ARBA00023054"/>
    </source>
</evidence>
<keyword evidence="5" id="KW-0862">Zinc</keyword>
<feature type="compositionally biased region" description="Basic and acidic residues" evidence="15">
    <location>
        <begin position="1250"/>
        <end position="1297"/>
    </location>
</feature>
<evidence type="ECO:0000313" key="21">
    <source>
        <dbReference type="Proteomes" id="UP001519460"/>
    </source>
</evidence>
<dbReference type="Pfam" id="PF10537">
    <property type="entry name" value="WAC_Acf1_DNA_bd"/>
    <property type="match status" value="1"/>
</dbReference>
<evidence type="ECO:0000256" key="3">
    <source>
        <dbReference type="ARBA" id="ARBA00022723"/>
    </source>
</evidence>
<evidence type="ECO:0000256" key="12">
    <source>
        <dbReference type="PROSITE-ProRule" id="PRU00035"/>
    </source>
</evidence>
<dbReference type="GO" id="GO:0008270">
    <property type="term" value="F:zinc ion binding"/>
    <property type="evidence" value="ECO:0007669"/>
    <property type="project" value="UniProtKB-KW"/>
</dbReference>
<dbReference type="InterPro" id="IPR018501">
    <property type="entry name" value="DDT_dom"/>
</dbReference>
<evidence type="ECO:0000256" key="9">
    <source>
        <dbReference type="ARBA" id="ARBA00023163"/>
    </source>
</evidence>
<feature type="region of interest" description="Disordered" evidence="15">
    <location>
        <begin position="734"/>
        <end position="774"/>
    </location>
</feature>
<comment type="caution">
    <text evidence="20">The sequence shown here is derived from an EMBL/GenBank/DDBJ whole genome shotgun (WGS) entry which is preliminary data.</text>
</comment>
<evidence type="ECO:0000256" key="6">
    <source>
        <dbReference type="ARBA" id="ARBA00023015"/>
    </source>
</evidence>
<dbReference type="Gene3D" id="3.30.40.10">
    <property type="entry name" value="Zinc/RING finger domain, C3HC4 (zinc finger)"/>
    <property type="match status" value="2"/>
</dbReference>
<evidence type="ECO:0000259" key="19">
    <source>
        <dbReference type="PROSITE" id="PS51136"/>
    </source>
</evidence>
<feature type="compositionally biased region" description="Low complexity" evidence="15">
    <location>
        <begin position="1217"/>
        <end position="1231"/>
    </location>
</feature>
<protein>
    <recommendedName>
        <fullName evidence="11">Bromodomain adjacent to zinc finger domain protein 1A</fullName>
    </recommendedName>
</protein>
<dbReference type="Pfam" id="PF02791">
    <property type="entry name" value="DDT"/>
    <property type="match status" value="1"/>
</dbReference>
<evidence type="ECO:0000256" key="15">
    <source>
        <dbReference type="SAM" id="MobiDB-lite"/>
    </source>
</evidence>
<dbReference type="EMBL" id="JACVVK020000016">
    <property type="protein sequence ID" value="KAK7504212.1"/>
    <property type="molecule type" value="Genomic_DNA"/>
</dbReference>
<evidence type="ECO:0000256" key="13">
    <source>
        <dbReference type="PROSITE-ProRule" id="PRU00146"/>
    </source>
</evidence>
<dbReference type="PROSITE" id="PS50016">
    <property type="entry name" value="ZF_PHD_2"/>
    <property type="match status" value="1"/>
</dbReference>
<dbReference type="PROSITE" id="PS50827">
    <property type="entry name" value="DDT"/>
    <property type="match status" value="1"/>
</dbReference>
<dbReference type="Proteomes" id="UP001519460">
    <property type="component" value="Unassembled WGS sequence"/>
</dbReference>
<evidence type="ECO:0000313" key="20">
    <source>
        <dbReference type="EMBL" id="KAK7504212.1"/>
    </source>
</evidence>
<dbReference type="PROSITE" id="PS00633">
    <property type="entry name" value="BROMODOMAIN_1"/>
    <property type="match status" value="1"/>
</dbReference>
<dbReference type="Pfam" id="PF00628">
    <property type="entry name" value="PHD"/>
    <property type="match status" value="2"/>
</dbReference>
<dbReference type="InterPro" id="IPR013136">
    <property type="entry name" value="WSTF_Acf1_Cbp146"/>
</dbReference>
<feature type="compositionally biased region" description="Basic and acidic residues" evidence="15">
    <location>
        <begin position="611"/>
        <end position="620"/>
    </location>
</feature>
<dbReference type="GO" id="GO:0000785">
    <property type="term" value="C:chromatin"/>
    <property type="evidence" value="ECO:0007669"/>
    <property type="project" value="UniProtKB-ARBA"/>
</dbReference>